<dbReference type="KEGG" id="ske:Sked_17230"/>
<organism evidence="6 7">
    <name type="scientific">Sanguibacter keddieii (strain ATCC 51767 / DSM 10542 / NCFB 3025 / ST-74)</name>
    <dbReference type="NCBI Taxonomy" id="446469"/>
    <lineage>
        <taxon>Bacteria</taxon>
        <taxon>Bacillati</taxon>
        <taxon>Actinomycetota</taxon>
        <taxon>Actinomycetes</taxon>
        <taxon>Micrococcales</taxon>
        <taxon>Sanguibacteraceae</taxon>
        <taxon>Sanguibacter</taxon>
    </lineage>
</organism>
<dbReference type="SUPFAM" id="SSF50475">
    <property type="entry name" value="FMN-binding split barrel"/>
    <property type="match status" value="1"/>
</dbReference>
<evidence type="ECO:0000256" key="4">
    <source>
        <dbReference type="ARBA" id="ARBA00023002"/>
    </source>
</evidence>
<dbReference type="GO" id="GO:0010181">
    <property type="term" value="F:FMN binding"/>
    <property type="evidence" value="ECO:0007669"/>
    <property type="project" value="InterPro"/>
</dbReference>
<comment type="cofactor">
    <cofactor evidence="1">
        <name>FMN</name>
        <dbReference type="ChEBI" id="CHEBI:58210"/>
    </cofactor>
</comment>
<evidence type="ECO:0000256" key="2">
    <source>
        <dbReference type="ARBA" id="ARBA00022630"/>
    </source>
</evidence>
<dbReference type="InterPro" id="IPR000659">
    <property type="entry name" value="Pyridox_Oxase"/>
</dbReference>
<dbReference type="Proteomes" id="UP000000322">
    <property type="component" value="Chromosome"/>
</dbReference>
<reference evidence="6 7" key="1">
    <citation type="journal article" date="2009" name="Stand. Genomic Sci.">
        <title>Complete genome sequence of Sanguibacter keddieii type strain (ST-74).</title>
        <authorList>
            <person name="Ivanova N."/>
            <person name="Sikorski J."/>
            <person name="Sims D."/>
            <person name="Brettin T."/>
            <person name="Detter J.C."/>
            <person name="Han C."/>
            <person name="Lapidus A."/>
            <person name="Copeland A."/>
            <person name="Glavina Del Rio T."/>
            <person name="Nolan M."/>
            <person name="Chen F."/>
            <person name="Lucas S."/>
            <person name="Tice H."/>
            <person name="Cheng J.F."/>
            <person name="Bruce D."/>
            <person name="Goodwin L."/>
            <person name="Pitluck S."/>
            <person name="Pati A."/>
            <person name="Mavromatis K."/>
            <person name="Chen A."/>
            <person name="Palaniappan K."/>
            <person name="D'haeseleer P."/>
            <person name="Chain P."/>
            <person name="Bristow J."/>
            <person name="Eisen J.A."/>
            <person name="Markowitz V."/>
            <person name="Hugenholtz P."/>
            <person name="Goker M."/>
            <person name="Pukall R."/>
            <person name="Klenk H.P."/>
            <person name="Kyrpides N.C."/>
        </authorList>
    </citation>
    <scope>NUCLEOTIDE SEQUENCE [LARGE SCALE GENOMIC DNA]</scope>
    <source>
        <strain evidence="7">ATCC 51767 / DSM 10542 / NCFB 3025 / ST-74</strain>
    </source>
</reference>
<keyword evidence="4" id="KW-0560">Oxidoreductase</keyword>
<keyword evidence="2" id="KW-0285">Flavoprotein</keyword>
<dbReference type="EMBL" id="CP001819">
    <property type="protein sequence ID" value="ACZ21650.1"/>
    <property type="molecule type" value="Genomic_DNA"/>
</dbReference>
<dbReference type="GO" id="GO:0008615">
    <property type="term" value="P:pyridoxine biosynthetic process"/>
    <property type="evidence" value="ECO:0007669"/>
    <property type="project" value="InterPro"/>
</dbReference>
<dbReference type="OrthoDB" id="9780392at2"/>
<sequence>MLDPMTTLARWITEAEEAGSPSPRTLTFSTVDASGAPQARTVLSTRVGAEGVRFHSSSPTAKTRDLRHDPRSACVFFWPETGRQAVLHGTAREAAVEESVAAYGTRPRQLRLVAWAYDDVLREAGGGQADQEVVSADVAAPADLVAARVAVHAQRQEPLPMPPSWTTVDFSATRVDLWEGVGPELAARKTRFDRAADGTWTATEILP</sequence>
<evidence type="ECO:0000256" key="1">
    <source>
        <dbReference type="ARBA" id="ARBA00001917"/>
    </source>
</evidence>
<feature type="domain" description="Pyridoxamine 5'-phosphate oxidase N-terminal" evidence="5">
    <location>
        <begin position="13"/>
        <end position="137"/>
    </location>
</feature>
<keyword evidence="7" id="KW-1185">Reference proteome</keyword>
<dbReference type="eggNOG" id="COG0259">
    <property type="taxonomic scope" value="Bacteria"/>
</dbReference>
<dbReference type="GO" id="GO:0004733">
    <property type="term" value="F:pyridoxamine phosphate oxidase activity"/>
    <property type="evidence" value="ECO:0007669"/>
    <property type="project" value="InterPro"/>
</dbReference>
<dbReference type="Pfam" id="PF01243">
    <property type="entry name" value="PNPOx_N"/>
    <property type="match status" value="1"/>
</dbReference>
<protein>
    <submittedName>
        <fullName evidence="6">Pyridoxamine-phosphate oxidase</fullName>
    </submittedName>
</protein>
<evidence type="ECO:0000313" key="7">
    <source>
        <dbReference type="Proteomes" id="UP000000322"/>
    </source>
</evidence>
<dbReference type="STRING" id="446469.Sked_17230"/>
<proteinExistence type="predicted"/>
<dbReference type="Gene3D" id="2.30.110.10">
    <property type="entry name" value="Electron Transport, Fmn-binding Protein, Chain A"/>
    <property type="match status" value="1"/>
</dbReference>
<dbReference type="PANTHER" id="PTHR10851">
    <property type="entry name" value="PYRIDOXINE-5-PHOSPHATE OXIDASE"/>
    <property type="match status" value="1"/>
</dbReference>
<dbReference type="AlphaFoldDB" id="D1BGS3"/>
<dbReference type="RefSeq" id="WP_012866719.1">
    <property type="nucleotide sequence ID" value="NC_013521.1"/>
</dbReference>
<evidence type="ECO:0000313" key="6">
    <source>
        <dbReference type="EMBL" id="ACZ21650.1"/>
    </source>
</evidence>
<dbReference type="HOGENOM" id="CLU_032263_2_3_11"/>
<evidence type="ECO:0000256" key="3">
    <source>
        <dbReference type="ARBA" id="ARBA00022643"/>
    </source>
</evidence>
<keyword evidence="3" id="KW-0288">FMN</keyword>
<dbReference type="PANTHER" id="PTHR10851:SF0">
    <property type="entry name" value="PYRIDOXINE-5'-PHOSPHATE OXIDASE"/>
    <property type="match status" value="1"/>
</dbReference>
<accession>D1BGS3</accession>
<dbReference type="InterPro" id="IPR012349">
    <property type="entry name" value="Split_barrel_FMN-bd"/>
</dbReference>
<evidence type="ECO:0000259" key="5">
    <source>
        <dbReference type="Pfam" id="PF01243"/>
    </source>
</evidence>
<gene>
    <name evidence="6" type="ordered locus">Sked_17230</name>
</gene>
<name>D1BGS3_SANKS</name>
<dbReference type="InterPro" id="IPR011576">
    <property type="entry name" value="Pyridox_Oxase_N"/>
</dbReference>